<evidence type="ECO:0000256" key="1">
    <source>
        <dbReference type="ARBA" id="ARBA00022729"/>
    </source>
</evidence>
<feature type="non-terminal residue" evidence="2">
    <location>
        <position position="1"/>
    </location>
</feature>
<dbReference type="Proteomes" id="UP001159427">
    <property type="component" value="Unassembled WGS sequence"/>
</dbReference>
<dbReference type="SUPFAM" id="SSF52058">
    <property type="entry name" value="L domain-like"/>
    <property type="match status" value="1"/>
</dbReference>
<name>A0ABN8M2P5_9CNID</name>
<sequence>RFLENNNISSVEPGAFQSFSRSRLFSYLSISGNKLTILRNKTFSGLNYLQKLYVDNNNIHHIDATAFYRMGKLRYL</sequence>
<reference evidence="2 3" key="1">
    <citation type="submission" date="2022-05" db="EMBL/GenBank/DDBJ databases">
        <authorList>
            <consortium name="Genoscope - CEA"/>
            <person name="William W."/>
        </authorList>
    </citation>
    <scope>NUCLEOTIDE SEQUENCE [LARGE SCALE GENOMIC DNA]</scope>
</reference>
<accession>A0ABN8M2P5</accession>
<dbReference type="Pfam" id="PF13855">
    <property type="entry name" value="LRR_8"/>
    <property type="match status" value="1"/>
</dbReference>
<dbReference type="EMBL" id="CALNXI010000164">
    <property type="protein sequence ID" value="CAH3020950.1"/>
    <property type="molecule type" value="Genomic_DNA"/>
</dbReference>
<dbReference type="InterPro" id="IPR001611">
    <property type="entry name" value="Leu-rich_rpt"/>
</dbReference>
<evidence type="ECO:0000313" key="2">
    <source>
        <dbReference type="EMBL" id="CAH3020950.1"/>
    </source>
</evidence>
<evidence type="ECO:0000313" key="3">
    <source>
        <dbReference type="Proteomes" id="UP001159427"/>
    </source>
</evidence>
<keyword evidence="1" id="KW-0732">Signal</keyword>
<organism evidence="2 3">
    <name type="scientific">Porites evermanni</name>
    <dbReference type="NCBI Taxonomy" id="104178"/>
    <lineage>
        <taxon>Eukaryota</taxon>
        <taxon>Metazoa</taxon>
        <taxon>Cnidaria</taxon>
        <taxon>Anthozoa</taxon>
        <taxon>Hexacorallia</taxon>
        <taxon>Scleractinia</taxon>
        <taxon>Fungiina</taxon>
        <taxon>Poritidae</taxon>
        <taxon>Porites</taxon>
    </lineage>
</organism>
<gene>
    <name evidence="2" type="ORF">PEVE_00009296</name>
</gene>
<dbReference type="InterPro" id="IPR050328">
    <property type="entry name" value="Dev_Immune_Receptor"/>
</dbReference>
<dbReference type="InterPro" id="IPR032675">
    <property type="entry name" value="LRR_dom_sf"/>
</dbReference>
<comment type="caution">
    <text evidence="2">The sequence shown here is derived from an EMBL/GenBank/DDBJ whole genome shotgun (WGS) entry which is preliminary data.</text>
</comment>
<proteinExistence type="predicted"/>
<protein>
    <submittedName>
        <fullName evidence="2">Uncharacterized protein</fullName>
    </submittedName>
</protein>
<keyword evidence="3" id="KW-1185">Reference proteome</keyword>
<dbReference type="PANTHER" id="PTHR24373">
    <property type="entry name" value="SLIT RELATED LEUCINE-RICH REPEAT NEURONAL PROTEIN"/>
    <property type="match status" value="1"/>
</dbReference>
<dbReference type="Gene3D" id="3.80.10.10">
    <property type="entry name" value="Ribonuclease Inhibitor"/>
    <property type="match status" value="1"/>
</dbReference>
<dbReference type="PANTHER" id="PTHR24373:SF370">
    <property type="entry name" value="FISH-LIPS, ISOFORM E"/>
    <property type="match status" value="1"/>
</dbReference>